<comment type="caution">
    <text evidence="3">The sequence shown here is derived from an EMBL/GenBank/DDBJ whole genome shotgun (WGS) entry which is preliminary data.</text>
</comment>
<proteinExistence type="predicted"/>
<dbReference type="Pfam" id="PF07589">
    <property type="entry name" value="PEP-CTERM"/>
    <property type="match status" value="1"/>
</dbReference>
<dbReference type="Proteomes" id="UP000295793">
    <property type="component" value="Unassembled WGS sequence"/>
</dbReference>
<dbReference type="NCBIfam" id="TIGR02595">
    <property type="entry name" value="PEP_CTERM"/>
    <property type="match status" value="1"/>
</dbReference>
<name>A0A4R3IE78_9GAMM</name>
<keyword evidence="4" id="KW-1185">Reference proteome</keyword>
<dbReference type="AlphaFoldDB" id="A0A4R3IE78"/>
<dbReference type="EMBL" id="SLZR01000001">
    <property type="protein sequence ID" value="TCS44096.1"/>
    <property type="molecule type" value="Genomic_DNA"/>
</dbReference>
<dbReference type="InterPro" id="IPR013424">
    <property type="entry name" value="Ice-binding_C"/>
</dbReference>
<evidence type="ECO:0000256" key="1">
    <source>
        <dbReference type="SAM" id="SignalP"/>
    </source>
</evidence>
<keyword evidence="1" id="KW-0732">Signal</keyword>
<feature type="chain" id="PRO_5020954676" evidence="1">
    <location>
        <begin position="24"/>
        <end position="258"/>
    </location>
</feature>
<feature type="signal peptide" evidence="1">
    <location>
        <begin position="1"/>
        <end position="23"/>
    </location>
</feature>
<gene>
    <name evidence="3" type="ORF">BCF53_101439</name>
</gene>
<evidence type="ECO:0000259" key="2">
    <source>
        <dbReference type="Pfam" id="PF07589"/>
    </source>
</evidence>
<evidence type="ECO:0000313" key="4">
    <source>
        <dbReference type="Proteomes" id="UP000295793"/>
    </source>
</evidence>
<protein>
    <submittedName>
        <fullName evidence="3">Putative secreted protein with PEP-CTERM sorting signal</fullName>
    </submittedName>
</protein>
<organism evidence="3 4">
    <name type="scientific">Reinekea marinisedimentorum</name>
    <dbReference type="NCBI Taxonomy" id="230495"/>
    <lineage>
        <taxon>Bacteria</taxon>
        <taxon>Pseudomonadati</taxon>
        <taxon>Pseudomonadota</taxon>
        <taxon>Gammaproteobacteria</taxon>
        <taxon>Oceanospirillales</taxon>
        <taxon>Saccharospirillaceae</taxon>
        <taxon>Reinekea</taxon>
    </lineage>
</organism>
<dbReference type="RefSeq" id="WP_207902618.1">
    <property type="nucleotide sequence ID" value="NZ_SLZR01000001.1"/>
</dbReference>
<reference evidence="3 4" key="1">
    <citation type="submission" date="2019-03" db="EMBL/GenBank/DDBJ databases">
        <title>Genomic Encyclopedia of Archaeal and Bacterial Type Strains, Phase II (KMG-II): from individual species to whole genera.</title>
        <authorList>
            <person name="Goeker M."/>
        </authorList>
    </citation>
    <scope>NUCLEOTIDE SEQUENCE [LARGE SCALE GENOMIC DNA]</scope>
    <source>
        <strain evidence="3 4">DSM 15388</strain>
    </source>
</reference>
<evidence type="ECO:0000313" key="3">
    <source>
        <dbReference type="EMBL" id="TCS44096.1"/>
    </source>
</evidence>
<sequence>MNAKLLQGVVAAAALGFAAQASALDVTINDMISNNLKYGSCVDAVCEIDENEAQTTYSDAYDLETVDYTSGVLTISGGYNFDASTYGSGNLDGYDTWIGGDLFLALNDAPIYGDSVVYTGSNYYGYDYVVDVDWTTGDFMVYAIDASTSIQNVYYNGLTYEANPFAVSADSVASGDDILYSGTVSYSDGGTTAVIDLASWLYSTFEADDVFYSHFTMYCGNDVIMGEFRVPEPATLALMGLGLAGLFYSRRKQSGMAA</sequence>
<feature type="domain" description="Ice-binding protein C-terminal" evidence="2">
    <location>
        <begin position="230"/>
        <end position="252"/>
    </location>
</feature>
<accession>A0A4R3IE78</accession>